<feature type="transmembrane region" description="Helical" evidence="5">
    <location>
        <begin position="97"/>
        <end position="119"/>
    </location>
</feature>
<evidence type="ECO:0000313" key="7">
    <source>
        <dbReference type="Proteomes" id="UP001596505"/>
    </source>
</evidence>
<keyword evidence="7" id="KW-1185">Reference proteome</keyword>
<dbReference type="Pfam" id="PF01758">
    <property type="entry name" value="SBF"/>
    <property type="match status" value="1"/>
</dbReference>
<protein>
    <submittedName>
        <fullName evidence="6">Bile acid:sodium symporter family protein</fullName>
    </submittedName>
</protein>
<evidence type="ECO:0000256" key="4">
    <source>
        <dbReference type="ARBA" id="ARBA00023136"/>
    </source>
</evidence>
<accession>A0ABW2PS45</accession>
<feature type="transmembrane region" description="Helical" evidence="5">
    <location>
        <begin position="286"/>
        <end position="310"/>
    </location>
</feature>
<dbReference type="PANTHER" id="PTHR10361:SF28">
    <property type="entry name" value="P3 PROTEIN-RELATED"/>
    <property type="match status" value="1"/>
</dbReference>
<dbReference type="Proteomes" id="UP001596505">
    <property type="component" value="Unassembled WGS sequence"/>
</dbReference>
<sequence length="325" mass="36321">MLQQLNRQLEKCMPLITPISVVLGILLTHEFKSFLFLVPWIFAFMTFTGSLSSNFKHLKEVITHPFPVLVALVILHILMPLWALGIGHIVFSKDSLTVTGLVLGMVIPSGITSFIWVSIYRGQIPVALSIILIDTLLSPLIVPYSLSFFVHEKAAIDVWPMMKDLLIMIVIPSVLGMLLNQLTNGKVKDTIGTRLAPFSKVCMGIVVMINASVAAPYLSHINKKLILIAFIVFIIAASGYLFCWIIGKLLRWDRGMIVTLIYSGGMRNISAGSVIALTYFHPPVAVPVIIGMLFQQVLASFYGYMLHIVYDKKEEQYEKRLRKSS</sequence>
<dbReference type="InterPro" id="IPR002657">
    <property type="entry name" value="BilAc:Na_symport/Acr3"/>
</dbReference>
<feature type="transmembrane region" description="Helical" evidence="5">
    <location>
        <begin position="195"/>
        <end position="219"/>
    </location>
</feature>
<organism evidence="6 7">
    <name type="scientific">Scopulibacillus cellulosilyticus</name>
    <dbReference type="NCBI Taxonomy" id="2665665"/>
    <lineage>
        <taxon>Bacteria</taxon>
        <taxon>Bacillati</taxon>
        <taxon>Bacillota</taxon>
        <taxon>Bacilli</taxon>
        <taxon>Bacillales</taxon>
        <taxon>Sporolactobacillaceae</taxon>
        <taxon>Scopulibacillus</taxon>
    </lineage>
</organism>
<reference evidence="7" key="1">
    <citation type="journal article" date="2019" name="Int. J. Syst. Evol. Microbiol.">
        <title>The Global Catalogue of Microorganisms (GCM) 10K type strain sequencing project: providing services to taxonomists for standard genome sequencing and annotation.</title>
        <authorList>
            <consortium name="The Broad Institute Genomics Platform"/>
            <consortium name="The Broad Institute Genome Sequencing Center for Infectious Disease"/>
            <person name="Wu L."/>
            <person name="Ma J."/>
        </authorList>
    </citation>
    <scope>NUCLEOTIDE SEQUENCE [LARGE SCALE GENOMIC DNA]</scope>
    <source>
        <strain evidence="7">CGMCC 1.16305</strain>
    </source>
</reference>
<dbReference type="PANTHER" id="PTHR10361">
    <property type="entry name" value="SODIUM-BILE ACID COTRANSPORTER"/>
    <property type="match status" value="1"/>
</dbReference>
<evidence type="ECO:0000256" key="2">
    <source>
        <dbReference type="ARBA" id="ARBA00022692"/>
    </source>
</evidence>
<evidence type="ECO:0000313" key="6">
    <source>
        <dbReference type="EMBL" id="MFC7391402.1"/>
    </source>
</evidence>
<dbReference type="InterPro" id="IPR038770">
    <property type="entry name" value="Na+/solute_symporter_sf"/>
</dbReference>
<keyword evidence="4 5" id="KW-0472">Membrane</keyword>
<feature type="transmembrane region" description="Helical" evidence="5">
    <location>
        <begin position="34"/>
        <end position="54"/>
    </location>
</feature>
<feature type="transmembrane region" description="Helical" evidence="5">
    <location>
        <begin position="66"/>
        <end position="91"/>
    </location>
</feature>
<keyword evidence="2 5" id="KW-0812">Transmembrane</keyword>
<dbReference type="EMBL" id="JBHTCO010000001">
    <property type="protein sequence ID" value="MFC7391402.1"/>
    <property type="molecule type" value="Genomic_DNA"/>
</dbReference>
<proteinExistence type="predicted"/>
<name>A0ABW2PS45_9BACL</name>
<evidence type="ECO:0000256" key="1">
    <source>
        <dbReference type="ARBA" id="ARBA00004141"/>
    </source>
</evidence>
<feature type="transmembrane region" description="Helical" evidence="5">
    <location>
        <begin position="259"/>
        <end position="280"/>
    </location>
</feature>
<feature type="transmembrane region" description="Helical" evidence="5">
    <location>
        <begin position="225"/>
        <end position="247"/>
    </location>
</feature>
<feature type="transmembrane region" description="Helical" evidence="5">
    <location>
        <begin position="12"/>
        <end position="28"/>
    </location>
</feature>
<dbReference type="RefSeq" id="WP_380962342.1">
    <property type="nucleotide sequence ID" value="NZ_JBHTCO010000001.1"/>
</dbReference>
<comment type="caution">
    <text evidence="6">The sequence shown here is derived from an EMBL/GenBank/DDBJ whole genome shotgun (WGS) entry which is preliminary data.</text>
</comment>
<feature type="transmembrane region" description="Helical" evidence="5">
    <location>
        <begin position="126"/>
        <end position="145"/>
    </location>
</feature>
<evidence type="ECO:0000256" key="3">
    <source>
        <dbReference type="ARBA" id="ARBA00022989"/>
    </source>
</evidence>
<dbReference type="InterPro" id="IPR004710">
    <property type="entry name" value="Bilac:Na_transpt"/>
</dbReference>
<evidence type="ECO:0000256" key="5">
    <source>
        <dbReference type="SAM" id="Phobius"/>
    </source>
</evidence>
<keyword evidence="3 5" id="KW-1133">Transmembrane helix</keyword>
<feature type="transmembrane region" description="Helical" evidence="5">
    <location>
        <begin position="165"/>
        <end position="183"/>
    </location>
</feature>
<gene>
    <name evidence="6" type="ORF">ACFQRG_00045</name>
</gene>
<dbReference type="Gene3D" id="1.20.1530.20">
    <property type="match status" value="1"/>
</dbReference>
<comment type="subcellular location">
    <subcellularLocation>
        <location evidence="1">Membrane</location>
        <topology evidence="1">Multi-pass membrane protein</topology>
    </subcellularLocation>
</comment>